<proteinExistence type="predicted"/>
<name>A0AAN7WBC5_9PEZI</name>
<protein>
    <submittedName>
        <fullName evidence="1">Uncharacterized protein</fullName>
    </submittedName>
</protein>
<evidence type="ECO:0000313" key="2">
    <source>
        <dbReference type="Proteomes" id="UP001310594"/>
    </source>
</evidence>
<gene>
    <name evidence="1" type="ORF">LTR97_004925</name>
</gene>
<reference evidence="1" key="1">
    <citation type="submission" date="2023-08" db="EMBL/GenBank/DDBJ databases">
        <title>Black Yeasts Isolated from many extreme environments.</title>
        <authorList>
            <person name="Coleine C."/>
            <person name="Stajich J.E."/>
            <person name="Selbmann L."/>
        </authorList>
    </citation>
    <scope>NUCLEOTIDE SEQUENCE</scope>
    <source>
        <strain evidence="1">CCFEE 5810</strain>
    </source>
</reference>
<sequence>MPNGSPESMTSDVPEFFAPYVLDPVLPTADNLTSLEDAEWKLEYVCTSIQLYMISAGPHLRLWLEQWQQAFAEFLFRECSNLTLAEMMWAKSLKAKHKDLSANECSASSYATSFGSKDAILSSTWDYVAQLSRSNSVPSLASDDGSRGPSINVQTPETLAVTPEWGSASITSQYLYDARME</sequence>
<dbReference type="EMBL" id="JAVRQU010000006">
    <property type="protein sequence ID" value="KAK5702105.1"/>
    <property type="molecule type" value="Genomic_DNA"/>
</dbReference>
<organism evidence="1 2">
    <name type="scientific">Elasticomyces elasticus</name>
    <dbReference type="NCBI Taxonomy" id="574655"/>
    <lineage>
        <taxon>Eukaryota</taxon>
        <taxon>Fungi</taxon>
        <taxon>Dikarya</taxon>
        <taxon>Ascomycota</taxon>
        <taxon>Pezizomycotina</taxon>
        <taxon>Dothideomycetes</taxon>
        <taxon>Dothideomycetidae</taxon>
        <taxon>Mycosphaerellales</taxon>
        <taxon>Teratosphaeriaceae</taxon>
        <taxon>Elasticomyces</taxon>
    </lineage>
</organism>
<accession>A0AAN7WBC5</accession>
<comment type="caution">
    <text evidence="1">The sequence shown here is derived from an EMBL/GenBank/DDBJ whole genome shotgun (WGS) entry which is preliminary data.</text>
</comment>
<dbReference type="Proteomes" id="UP001310594">
    <property type="component" value="Unassembled WGS sequence"/>
</dbReference>
<dbReference type="AlphaFoldDB" id="A0AAN7WBC5"/>
<evidence type="ECO:0000313" key="1">
    <source>
        <dbReference type="EMBL" id="KAK5702105.1"/>
    </source>
</evidence>